<dbReference type="CDD" id="cd00609">
    <property type="entry name" value="AAT_like"/>
    <property type="match status" value="1"/>
</dbReference>
<evidence type="ECO:0000313" key="9">
    <source>
        <dbReference type="Proteomes" id="UP000198771"/>
    </source>
</evidence>
<protein>
    <recommendedName>
        <fullName evidence="6">Aminotransferase</fullName>
        <ecNumber evidence="6">2.6.1.-</ecNumber>
    </recommendedName>
</protein>
<dbReference type="Pfam" id="PF00155">
    <property type="entry name" value="Aminotran_1_2"/>
    <property type="match status" value="1"/>
</dbReference>
<dbReference type="FunFam" id="3.40.640.10:FF:000033">
    <property type="entry name" value="Aspartate aminotransferase"/>
    <property type="match status" value="1"/>
</dbReference>
<dbReference type="EMBL" id="FMXO01000016">
    <property type="protein sequence ID" value="SDB54111.1"/>
    <property type="molecule type" value="Genomic_DNA"/>
</dbReference>
<comment type="cofactor">
    <cofactor evidence="1 6">
        <name>pyridoxal 5'-phosphate</name>
        <dbReference type="ChEBI" id="CHEBI:597326"/>
    </cofactor>
</comment>
<reference evidence="8 9" key="1">
    <citation type="submission" date="2016-10" db="EMBL/GenBank/DDBJ databases">
        <authorList>
            <person name="de Groot N.N."/>
        </authorList>
    </citation>
    <scope>NUCLEOTIDE SEQUENCE [LARGE SCALE GENOMIC DNA]</scope>
    <source>
        <strain evidence="8 9">ASO4-2</strain>
    </source>
</reference>
<dbReference type="Gene3D" id="3.90.1150.10">
    <property type="entry name" value="Aspartate Aminotransferase, domain 1"/>
    <property type="match status" value="1"/>
</dbReference>
<evidence type="ECO:0000256" key="3">
    <source>
        <dbReference type="ARBA" id="ARBA00022576"/>
    </source>
</evidence>
<dbReference type="InterPro" id="IPR004839">
    <property type="entry name" value="Aminotransferase_I/II_large"/>
</dbReference>
<proteinExistence type="inferred from homology"/>
<keyword evidence="5" id="KW-0663">Pyridoxal phosphate</keyword>
<dbReference type="InterPro" id="IPR004838">
    <property type="entry name" value="NHTrfase_class1_PyrdxlP-BS"/>
</dbReference>
<gene>
    <name evidence="8" type="ORF">SAMN05660653_02703</name>
</gene>
<dbReference type="OrthoDB" id="9804474at2"/>
<dbReference type="InterPro" id="IPR015421">
    <property type="entry name" value="PyrdxlP-dep_Trfase_major"/>
</dbReference>
<feature type="domain" description="Aminotransferase class I/classII large" evidence="7">
    <location>
        <begin position="31"/>
        <end position="385"/>
    </location>
</feature>
<dbReference type="Gene3D" id="3.40.640.10">
    <property type="entry name" value="Type I PLP-dependent aspartate aminotransferase-like (Major domain)"/>
    <property type="match status" value="1"/>
</dbReference>
<dbReference type="SUPFAM" id="SSF53383">
    <property type="entry name" value="PLP-dependent transferases"/>
    <property type="match status" value="1"/>
</dbReference>
<keyword evidence="3 6" id="KW-0032">Aminotransferase</keyword>
<evidence type="ECO:0000256" key="2">
    <source>
        <dbReference type="ARBA" id="ARBA00007441"/>
    </source>
</evidence>
<evidence type="ECO:0000256" key="6">
    <source>
        <dbReference type="RuleBase" id="RU000481"/>
    </source>
</evidence>
<sequence length="394" mass="42895">MRIANKIRSIPASATLAVNAKAQELASQGKKIISLAVGEPDFPTPEHIRQAAKDALDQGFTRYTPVPGIPALRQTVADYFAGCAGLASESLPPEAVMICNGGKHALYNLLQALLDPGDSVLIPAPYWVSYPPMVLLAEGKPAIIPSTPEQRFLISTEDLERHCPPNARVLLLNSPSNPTGCHYSQDELDSLIGWAMERDIFVISDEIYDQLVYAPARPSTAVHWWVKFPDKVAVVNGLSKTMAMTGWRVGYVLAHPDLIKAMVRIQGQSTSNVCSIAQKAALAALTGPMDSIREMQTAFVRRRDLALDRISSWPGVVCPKPDGAFYLFPRLDSLFTADRTDSASLCTHILEKAGVALVPGVAFGDDRCIRFSYALDDQTLLTALDLVQKALLEK</sequence>
<accession>A0A1G6E9M1</accession>
<evidence type="ECO:0000256" key="4">
    <source>
        <dbReference type="ARBA" id="ARBA00022679"/>
    </source>
</evidence>
<comment type="similarity">
    <text evidence="2 6">Belongs to the class-I pyridoxal-phosphate-dependent aminotransferase family.</text>
</comment>
<dbReference type="GO" id="GO:0030170">
    <property type="term" value="F:pyridoxal phosphate binding"/>
    <property type="evidence" value="ECO:0007669"/>
    <property type="project" value="InterPro"/>
</dbReference>
<keyword evidence="4 6" id="KW-0808">Transferase</keyword>
<dbReference type="PANTHER" id="PTHR46383">
    <property type="entry name" value="ASPARTATE AMINOTRANSFERASE"/>
    <property type="match status" value="1"/>
</dbReference>
<dbReference type="GO" id="GO:0008483">
    <property type="term" value="F:transaminase activity"/>
    <property type="evidence" value="ECO:0007669"/>
    <property type="project" value="UniProtKB-KW"/>
</dbReference>
<dbReference type="AlphaFoldDB" id="A0A1G6E9M1"/>
<dbReference type="EC" id="2.6.1.-" evidence="6"/>
<organism evidence="8 9">
    <name type="scientific">Desulfonatronum thiosulfatophilum</name>
    <dbReference type="NCBI Taxonomy" id="617002"/>
    <lineage>
        <taxon>Bacteria</taxon>
        <taxon>Pseudomonadati</taxon>
        <taxon>Thermodesulfobacteriota</taxon>
        <taxon>Desulfovibrionia</taxon>
        <taxon>Desulfovibrionales</taxon>
        <taxon>Desulfonatronaceae</taxon>
        <taxon>Desulfonatronum</taxon>
    </lineage>
</organism>
<evidence type="ECO:0000256" key="1">
    <source>
        <dbReference type="ARBA" id="ARBA00001933"/>
    </source>
</evidence>
<evidence type="ECO:0000259" key="7">
    <source>
        <dbReference type="Pfam" id="PF00155"/>
    </source>
</evidence>
<dbReference type="GO" id="GO:0006520">
    <property type="term" value="P:amino acid metabolic process"/>
    <property type="evidence" value="ECO:0007669"/>
    <property type="project" value="InterPro"/>
</dbReference>
<evidence type="ECO:0000313" key="8">
    <source>
        <dbReference type="EMBL" id="SDB54111.1"/>
    </source>
</evidence>
<dbReference type="InterPro" id="IPR050596">
    <property type="entry name" value="AspAT/PAT-like"/>
</dbReference>
<dbReference type="RefSeq" id="WP_092122872.1">
    <property type="nucleotide sequence ID" value="NZ_FMXO01000016.1"/>
</dbReference>
<dbReference type="PANTHER" id="PTHR46383:SF1">
    <property type="entry name" value="ASPARTATE AMINOTRANSFERASE"/>
    <property type="match status" value="1"/>
</dbReference>
<keyword evidence="9" id="KW-1185">Reference proteome</keyword>
<dbReference type="PRINTS" id="PR00753">
    <property type="entry name" value="ACCSYNTHASE"/>
</dbReference>
<dbReference type="PROSITE" id="PS00105">
    <property type="entry name" value="AA_TRANSFER_CLASS_1"/>
    <property type="match status" value="1"/>
</dbReference>
<evidence type="ECO:0000256" key="5">
    <source>
        <dbReference type="ARBA" id="ARBA00022898"/>
    </source>
</evidence>
<name>A0A1G6E9M1_9BACT</name>
<dbReference type="InterPro" id="IPR015424">
    <property type="entry name" value="PyrdxlP-dep_Trfase"/>
</dbReference>
<dbReference type="Proteomes" id="UP000198771">
    <property type="component" value="Unassembled WGS sequence"/>
</dbReference>
<dbReference type="STRING" id="617002.SAMN05660653_02703"/>
<dbReference type="InterPro" id="IPR015422">
    <property type="entry name" value="PyrdxlP-dep_Trfase_small"/>
</dbReference>